<dbReference type="EMBL" id="CAJVQA010006550">
    <property type="protein sequence ID" value="CAG8642427.1"/>
    <property type="molecule type" value="Genomic_DNA"/>
</dbReference>
<proteinExistence type="predicted"/>
<name>A0A9N9GXX3_9GLOM</name>
<reference evidence="2" key="1">
    <citation type="submission" date="2021-06" db="EMBL/GenBank/DDBJ databases">
        <authorList>
            <person name="Kallberg Y."/>
            <person name="Tangrot J."/>
            <person name="Rosling A."/>
        </authorList>
    </citation>
    <scope>NUCLEOTIDE SEQUENCE</scope>
    <source>
        <strain evidence="2">FL966</strain>
    </source>
</reference>
<keyword evidence="1" id="KW-0175">Coiled coil</keyword>
<keyword evidence="3" id="KW-1185">Reference proteome</keyword>
<dbReference type="Proteomes" id="UP000789759">
    <property type="component" value="Unassembled WGS sequence"/>
</dbReference>
<evidence type="ECO:0000256" key="1">
    <source>
        <dbReference type="SAM" id="Coils"/>
    </source>
</evidence>
<evidence type="ECO:0000313" key="2">
    <source>
        <dbReference type="EMBL" id="CAG8642427.1"/>
    </source>
</evidence>
<dbReference type="OrthoDB" id="2439318at2759"/>
<protein>
    <submittedName>
        <fullName evidence="2">13241_t:CDS:1</fullName>
    </submittedName>
</protein>
<sequence length="442" mass="50171">MTFYNDQKKAIERALKELENSPTTSNRKIAKRFGISEAILRYVIKNKGPLNCPGPAKVLTNYEEQQLVSYCLNMQKLGFGLTRSGVNHCFMKIVNKSKRPHPFNKTQRANPIIVQDHFNKLQKIIKENSLTPDRIWNMVETGFILNPELCKVIAKKGAWQVYQVSHSNSNEHISVCPTISTARSYILSLIIYKGKRMIPDLLEETGYMWESLFQKYIEHFIRLIPPARSVLLILDEHKSHLKTIYHKDCEQLHINNNEEIITKHLFAKVLGLAYLKTYTPLAICNAFKATRIWPFNLSAISSDCLDPLLVTKQPDFLSTQSTSSPSTNILLTQSIPLLSTTAASSSQPPPKSSSNNIYSFTTLRSEVKDLSERVKELEAELKATKKELKTLKHPDTSSLKKHKTMPFAQLLTNEASLKALSDAEEEAEKKANEIKLKKESVA</sequence>
<comment type="caution">
    <text evidence="2">The sequence shown here is derived from an EMBL/GenBank/DDBJ whole genome shotgun (WGS) entry which is preliminary data.</text>
</comment>
<organism evidence="2 3">
    <name type="scientific">Cetraspora pellucida</name>
    <dbReference type="NCBI Taxonomy" id="1433469"/>
    <lineage>
        <taxon>Eukaryota</taxon>
        <taxon>Fungi</taxon>
        <taxon>Fungi incertae sedis</taxon>
        <taxon>Mucoromycota</taxon>
        <taxon>Glomeromycotina</taxon>
        <taxon>Glomeromycetes</taxon>
        <taxon>Diversisporales</taxon>
        <taxon>Gigasporaceae</taxon>
        <taxon>Cetraspora</taxon>
    </lineage>
</organism>
<feature type="coiled-coil region" evidence="1">
    <location>
        <begin position="360"/>
        <end position="440"/>
    </location>
</feature>
<accession>A0A9N9GXX3</accession>
<dbReference type="AlphaFoldDB" id="A0A9N9GXX3"/>
<gene>
    <name evidence="2" type="ORF">CPELLU_LOCUS8922</name>
</gene>
<evidence type="ECO:0000313" key="3">
    <source>
        <dbReference type="Proteomes" id="UP000789759"/>
    </source>
</evidence>